<comment type="caution">
    <text evidence="7">The sequence shown here is derived from an EMBL/GenBank/DDBJ whole genome shotgun (WGS) entry which is preliminary data.</text>
</comment>
<sequence length="326" mass="35695">MVLLKLSSIYAPINEGLKGVEDEFKLVSESRKKSFPEMAEMLDYILVGGKVLRPALSMLSAMCFGAGIKKVLPLATSSEMLHIATLVHDDAIDKADTRRGRRTVNAVWGLEKAILLGDFLFAHAAETAAETGNMGIVTLFSQTLQIIASGELKQAYASFNPDQSYENYLERISGKTAALFVMATKGGAILADASPSDEEIMRSYGYNLGLSFQIVDDILDFVGNAKDMGKPIGSDLNNGTVTLPALLLMDRYPDNNPIKDMLNATDRIPHVAKAVEMINSSDIIDLSYKEAKRYADLACRNLSQLPKTAARESLYQLAEFIVERKN</sequence>
<evidence type="ECO:0000256" key="4">
    <source>
        <dbReference type="ARBA" id="ARBA00022723"/>
    </source>
</evidence>
<dbReference type="GO" id="GO:0008299">
    <property type="term" value="P:isoprenoid biosynthetic process"/>
    <property type="evidence" value="ECO:0007669"/>
    <property type="project" value="InterPro"/>
</dbReference>
<proteinExistence type="inferred from homology"/>
<evidence type="ECO:0000256" key="5">
    <source>
        <dbReference type="ARBA" id="ARBA00022842"/>
    </source>
</evidence>
<evidence type="ECO:0000256" key="6">
    <source>
        <dbReference type="RuleBase" id="RU004466"/>
    </source>
</evidence>
<evidence type="ECO:0000256" key="1">
    <source>
        <dbReference type="ARBA" id="ARBA00001946"/>
    </source>
</evidence>
<keyword evidence="5" id="KW-0460">Magnesium</keyword>
<reference evidence="7 8" key="1">
    <citation type="journal article" date="2017" name="FEMS Microbiol. Ecol.">
        <title>Reconstructed genomes of novel Dehalococcoides mccartyi strains from 1,2,3,4-tetrachlorodibenzo-p-dioxin-dechlorinating enrichment cultures reveal divergent reductive dehalogenase gene profiles.</title>
        <authorList>
            <person name="Dam H.T."/>
            <person name="Vollmers J."/>
            <person name="Kaster A.K."/>
            <person name="Haggblom M.M."/>
        </authorList>
    </citation>
    <scope>NUCLEOTIDE SEQUENCE [LARGE SCALE GENOMIC DNA]</scope>
    <source>
        <strain evidence="7 8">H1-3-2.001</strain>
    </source>
</reference>
<dbReference type="PANTHER" id="PTHR12001:SF69">
    <property type="entry name" value="ALL TRANS-POLYPRENYL-DIPHOSPHATE SYNTHASE PDSS1"/>
    <property type="match status" value="1"/>
</dbReference>
<name>A0A2J1DUE6_9CHLR</name>
<dbReference type="SUPFAM" id="SSF48576">
    <property type="entry name" value="Terpenoid synthases"/>
    <property type="match status" value="1"/>
</dbReference>
<evidence type="ECO:0000256" key="3">
    <source>
        <dbReference type="ARBA" id="ARBA00022679"/>
    </source>
</evidence>
<dbReference type="GO" id="GO:0046872">
    <property type="term" value="F:metal ion binding"/>
    <property type="evidence" value="ECO:0007669"/>
    <property type="project" value="UniProtKB-KW"/>
</dbReference>
<dbReference type="EMBL" id="PHFD01000293">
    <property type="protein sequence ID" value="PKH45762.1"/>
    <property type="molecule type" value="Genomic_DNA"/>
</dbReference>
<dbReference type="PROSITE" id="PS00723">
    <property type="entry name" value="POLYPRENYL_SYNTHASE_1"/>
    <property type="match status" value="1"/>
</dbReference>
<dbReference type="SFLD" id="SFLDS00005">
    <property type="entry name" value="Isoprenoid_Synthase_Type_I"/>
    <property type="match status" value="1"/>
</dbReference>
<dbReference type="InterPro" id="IPR000092">
    <property type="entry name" value="Polyprenyl_synt"/>
</dbReference>
<evidence type="ECO:0000313" key="7">
    <source>
        <dbReference type="EMBL" id="PKH45762.1"/>
    </source>
</evidence>
<dbReference type="InterPro" id="IPR033749">
    <property type="entry name" value="Polyprenyl_synt_CS"/>
</dbReference>
<comment type="cofactor">
    <cofactor evidence="1">
        <name>Mg(2+)</name>
        <dbReference type="ChEBI" id="CHEBI:18420"/>
    </cofactor>
</comment>
<dbReference type="InterPro" id="IPR008949">
    <property type="entry name" value="Isoprenoid_synthase_dom_sf"/>
</dbReference>
<organism evidence="7 8">
    <name type="scientific">Dehalococcoides mccartyi</name>
    <dbReference type="NCBI Taxonomy" id="61435"/>
    <lineage>
        <taxon>Bacteria</taxon>
        <taxon>Bacillati</taxon>
        <taxon>Chloroflexota</taxon>
        <taxon>Dehalococcoidia</taxon>
        <taxon>Dehalococcoidales</taxon>
        <taxon>Dehalococcoidaceae</taxon>
        <taxon>Dehalococcoides</taxon>
    </lineage>
</organism>
<keyword evidence="3 6" id="KW-0808">Transferase</keyword>
<dbReference type="Proteomes" id="UP000233649">
    <property type="component" value="Unassembled WGS sequence"/>
</dbReference>
<dbReference type="RefSeq" id="WP_226988256.1">
    <property type="nucleotide sequence ID" value="NZ_AP024514.1"/>
</dbReference>
<gene>
    <name evidence="7" type="ORF">CVH13_01388</name>
</gene>
<dbReference type="PROSITE" id="PS00444">
    <property type="entry name" value="POLYPRENYL_SYNTHASE_2"/>
    <property type="match status" value="1"/>
</dbReference>
<comment type="similarity">
    <text evidence="2 6">Belongs to the FPP/GGPP synthase family.</text>
</comment>
<protein>
    <submittedName>
        <fullName evidence="7">Heptaprenyl diphosphate synthase</fullName>
    </submittedName>
</protein>
<accession>A0A2J1DUE6</accession>
<keyword evidence="4" id="KW-0479">Metal-binding</keyword>
<dbReference type="AlphaFoldDB" id="A0A2J1DUE6"/>
<evidence type="ECO:0000313" key="8">
    <source>
        <dbReference type="Proteomes" id="UP000233649"/>
    </source>
</evidence>
<dbReference type="Pfam" id="PF00348">
    <property type="entry name" value="polyprenyl_synt"/>
    <property type="match status" value="1"/>
</dbReference>
<evidence type="ECO:0000256" key="2">
    <source>
        <dbReference type="ARBA" id="ARBA00006706"/>
    </source>
</evidence>
<dbReference type="GO" id="GO:0004659">
    <property type="term" value="F:prenyltransferase activity"/>
    <property type="evidence" value="ECO:0007669"/>
    <property type="project" value="InterPro"/>
</dbReference>
<dbReference type="CDD" id="cd00685">
    <property type="entry name" value="Trans_IPPS_HT"/>
    <property type="match status" value="1"/>
</dbReference>
<dbReference type="Gene3D" id="1.10.600.10">
    <property type="entry name" value="Farnesyl Diphosphate Synthase"/>
    <property type="match status" value="1"/>
</dbReference>
<dbReference type="PANTHER" id="PTHR12001">
    <property type="entry name" value="GERANYLGERANYL PYROPHOSPHATE SYNTHASE"/>
    <property type="match status" value="1"/>
</dbReference>